<keyword evidence="2 6" id="KW-1003">Cell membrane</keyword>
<dbReference type="GO" id="GO:0050909">
    <property type="term" value="P:sensory perception of taste"/>
    <property type="evidence" value="ECO:0007669"/>
    <property type="project" value="InterPro"/>
</dbReference>
<evidence type="ECO:0000313" key="8">
    <source>
        <dbReference type="Proteomes" id="UP000075885"/>
    </source>
</evidence>
<feature type="transmembrane region" description="Helical" evidence="6">
    <location>
        <begin position="76"/>
        <end position="93"/>
    </location>
</feature>
<dbReference type="VEuPathDB" id="VectorBase:AEPI009452"/>
<evidence type="ECO:0000256" key="4">
    <source>
        <dbReference type="ARBA" id="ARBA00022989"/>
    </source>
</evidence>
<dbReference type="Proteomes" id="UP000075885">
    <property type="component" value="Unassembled WGS sequence"/>
</dbReference>
<comment type="subcellular location">
    <subcellularLocation>
        <location evidence="1 6">Cell membrane</location>
        <topology evidence="1 6">Multi-pass membrane protein</topology>
    </subcellularLocation>
</comment>
<evidence type="ECO:0000313" key="7">
    <source>
        <dbReference type="EnsemblMetazoa" id="AEPI009452-PA"/>
    </source>
</evidence>
<keyword evidence="6" id="KW-0675">Receptor</keyword>
<evidence type="ECO:0000256" key="2">
    <source>
        <dbReference type="ARBA" id="ARBA00022475"/>
    </source>
</evidence>
<keyword evidence="8" id="KW-1185">Reference proteome</keyword>
<reference evidence="8" key="1">
    <citation type="submission" date="2013-03" db="EMBL/GenBank/DDBJ databases">
        <title>The Genome Sequence of Anopheles epiroticus epiroticus2.</title>
        <authorList>
            <consortium name="The Broad Institute Genomics Platform"/>
            <person name="Neafsey D.E."/>
            <person name="Howell P."/>
            <person name="Walker B."/>
            <person name="Young S.K."/>
            <person name="Zeng Q."/>
            <person name="Gargeya S."/>
            <person name="Fitzgerald M."/>
            <person name="Haas B."/>
            <person name="Abouelleil A."/>
            <person name="Allen A.W."/>
            <person name="Alvarado L."/>
            <person name="Arachchi H.M."/>
            <person name="Berlin A.M."/>
            <person name="Chapman S.B."/>
            <person name="Gainer-Dewar J."/>
            <person name="Goldberg J."/>
            <person name="Griggs A."/>
            <person name="Gujja S."/>
            <person name="Hansen M."/>
            <person name="Howarth C."/>
            <person name="Imamovic A."/>
            <person name="Ireland A."/>
            <person name="Larimer J."/>
            <person name="McCowan C."/>
            <person name="Murphy C."/>
            <person name="Pearson M."/>
            <person name="Poon T.W."/>
            <person name="Priest M."/>
            <person name="Roberts A."/>
            <person name="Saif S."/>
            <person name="Shea T."/>
            <person name="Sisk P."/>
            <person name="Sykes S."/>
            <person name="Wortman J."/>
            <person name="Nusbaum C."/>
            <person name="Birren B."/>
        </authorList>
    </citation>
    <scope>NUCLEOTIDE SEQUENCE [LARGE SCALE GENOMIC DNA]</scope>
    <source>
        <strain evidence="8">Epiroticus2</strain>
    </source>
</reference>
<sequence length="385" mass="44225">MDLLKQAKNLKLLIPTSSTDWWVQFRKWEELCCPKQPTVRLVLLFSFFLIMELSVFILTLVYIPSRMHTSSFFLDNGVPAILIIGTTGSVVKLSHMFSQRKRFGVISSALQHFDQTLQRLDFQLRCDEVLYWTAGWSLSFGITTLFFSVAVHVFGCVVFKHVGPFLMVVFLNITNIPYIVFMVWFILLEICVWCRLKLLHSLIDSGMRLAITGKRMGISKRPNHLLAGLSDLHAELSSVVGHISAAFGVQITVSLCAYTILLIFCIFSYYRAAVVMGEIETNFAWLTVCWSLYNSCFMIPMILFGAFIRQSSDKLTTQVHHHLRHASELVIQNQQMDHYSFAIHPWFYTIEWSVYALVIGYVSTYVVILIQFDSKTLDISRAHML</sequence>
<keyword evidence="5 6" id="KW-0472">Membrane</keyword>
<organism evidence="7 8">
    <name type="scientific">Anopheles epiroticus</name>
    <dbReference type="NCBI Taxonomy" id="199890"/>
    <lineage>
        <taxon>Eukaryota</taxon>
        <taxon>Metazoa</taxon>
        <taxon>Ecdysozoa</taxon>
        <taxon>Arthropoda</taxon>
        <taxon>Hexapoda</taxon>
        <taxon>Insecta</taxon>
        <taxon>Pterygota</taxon>
        <taxon>Neoptera</taxon>
        <taxon>Endopterygota</taxon>
        <taxon>Diptera</taxon>
        <taxon>Nematocera</taxon>
        <taxon>Culicoidea</taxon>
        <taxon>Culicidae</taxon>
        <taxon>Anophelinae</taxon>
        <taxon>Anopheles</taxon>
    </lineage>
</organism>
<dbReference type="AlphaFoldDB" id="A0A182PR70"/>
<evidence type="ECO:0000256" key="1">
    <source>
        <dbReference type="ARBA" id="ARBA00004651"/>
    </source>
</evidence>
<accession>A0A182PR70</accession>
<reference evidence="7" key="2">
    <citation type="submission" date="2020-05" db="UniProtKB">
        <authorList>
            <consortium name="EnsemblMetazoa"/>
        </authorList>
    </citation>
    <scope>IDENTIFICATION</scope>
    <source>
        <strain evidence="7">Epiroticus2</strain>
    </source>
</reference>
<keyword evidence="3 6" id="KW-0812">Transmembrane</keyword>
<dbReference type="STRING" id="199890.A0A182PR70"/>
<dbReference type="GO" id="GO:0005886">
    <property type="term" value="C:plasma membrane"/>
    <property type="evidence" value="ECO:0007669"/>
    <property type="project" value="UniProtKB-SubCell"/>
</dbReference>
<keyword evidence="6" id="KW-0807">Transducer</keyword>
<protein>
    <recommendedName>
        <fullName evidence="6">Gustatory receptor</fullName>
    </recommendedName>
</protein>
<comment type="caution">
    <text evidence="6">Lacks conserved residue(s) required for the propagation of feature annotation.</text>
</comment>
<feature type="transmembrane region" description="Helical" evidence="6">
    <location>
        <begin position="41"/>
        <end position="64"/>
    </location>
</feature>
<comment type="similarity">
    <text evidence="6">Belongs to the insect chemoreceptor superfamily. Gustatory receptor (GR) family.</text>
</comment>
<comment type="function">
    <text evidence="6">Gustatory receptor which mediates acceptance or avoidance behavior, depending on its substrates.</text>
</comment>
<feature type="transmembrane region" description="Helical" evidence="6">
    <location>
        <begin position="129"/>
        <end position="153"/>
    </location>
</feature>
<proteinExistence type="inferred from homology"/>
<dbReference type="InterPro" id="IPR013604">
    <property type="entry name" value="7TM_chemorcpt"/>
</dbReference>
<feature type="transmembrane region" description="Helical" evidence="6">
    <location>
        <begin position="251"/>
        <end position="270"/>
    </location>
</feature>
<evidence type="ECO:0000256" key="3">
    <source>
        <dbReference type="ARBA" id="ARBA00022692"/>
    </source>
</evidence>
<feature type="transmembrane region" description="Helical" evidence="6">
    <location>
        <begin position="225"/>
        <end position="245"/>
    </location>
</feature>
<dbReference type="GO" id="GO:0007165">
    <property type="term" value="P:signal transduction"/>
    <property type="evidence" value="ECO:0007669"/>
    <property type="project" value="UniProtKB-KW"/>
</dbReference>
<evidence type="ECO:0000256" key="6">
    <source>
        <dbReference type="RuleBase" id="RU363108"/>
    </source>
</evidence>
<name>A0A182PR70_9DIPT</name>
<keyword evidence="4 6" id="KW-1133">Transmembrane helix</keyword>
<feature type="transmembrane region" description="Helical" evidence="6">
    <location>
        <begin position="282"/>
        <end position="308"/>
    </location>
</feature>
<evidence type="ECO:0000256" key="5">
    <source>
        <dbReference type="ARBA" id="ARBA00023136"/>
    </source>
</evidence>
<dbReference type="Pfam" id="PF08395">
    <property type="entry name" value="7tm_7"/>
    <property type="match status" value="1"/>
</dbReference>
<feature type="transmembrane region" description="Helical" evidence="6">
    <location>
        <begin position="352"/>
        <end position="372"/>
    </location>
</feature>
<dbReference type="EnsemblMetazoa" id="AEPI009452-RA">
    <property type="protein sequence ID" value="AEPI009452-PA"/>
    <property type="gene ID" value="AEPI009452"/>
</dbReference>
<feature type="transmembrane region" description="Helical" evidence="6">
    <location>
        <begin position="165"/>
        <end position="188"/>
    </location>
</feature>